<dbReference type="KEGG" id="vie:OL234_03645"/>
<dbReference type="SUPFAM" id="SSF46689">
    <property type="entry name" value="Homeodomain-like"/>
    <property type="match status" value="1"/>
</dbReference>
<feature type="domain" description="SIS" evidence="5">
    <location>
        <begin position="103"/>
        <end position="257"/>
    </location>
</feature>
<dbReference type="GO" id="GO:0003700">
    <property type="term" value="F:DNA-binding transcription factor activity"/>
    <property type="evidence" value="ECO:0007669"/>
    <property type="project" value="InterPro"/>
</dbReference>
<sequence length="259" mass="29446">MENSLVRKLAENKKLSLLERDVLNYIVKNSESVSKMGIREVAKNMHTSTSTIMRLSKKLGFNGYIDMNYKLIPLIEGKSFEKQENYEGIFDGGGFLKLNEQAVFKEIGQILTELDKQFIFVYANGFSGIIAEYLYKKLLVLGKRVMFSTGNDSVGVFENNLEDIGLFITISKSGETQKVIEKATTARENKIPVISFTNDGYSALSELSTHWIKIKDTKKYDDYNASPNNFFPQVLMALEVMVYEYTILVQNQLKQETSS</sequence>
<keyword evidence="7" id="KW-1185">Reference proteome</keyword>
<keyword evidence="1" id="KW-0805">Transcription regulation</keyword>
<dbReference type="Gene3D" id="1.10.10.10">
    <property type="entry name" value="Winged helix-like DNA-binding domain superfamily/Winged helix DNA-binding domain"/>
    <property type="match status" value="1"/>
</dbReference>
<dbReference type="InterPro" id="IPR036388">
    <property type="entry name" value="WH-like_DNA-bd_sf"/>
</dbReference>
<dbReference type="GO" id="GO:0097367">
    <property type="term" value="F:carbohydrate derivative binding"/>
    <property type="evidence" value="ECO:0007669"/>
    <property type="project" value="InterPro"/>
</dbReference>
<keyword evidence="3" id="KW-0804">Transcription</keyword>
<dbReference type="InterPro" id="IPR001347">
    <property type="entry name" value="SIS_dom"/>
</dbReference>
<dbReference type="InterPro" id="IPR009057">
    <property type="entry name" value="Homeodomain-like_sf"/>
</dbReference>
<dbReference type="PROSITE" id="PS51071">
    <property type="entry name" value="HTH_RPIR"/>
    <property type="match status" value="1"/>
</dbReference>
<dbReference type="Proteomes" id="UP001179647">
    <property type="component" value="Chromosome"/>
</dbReference>
<dbReference type="EMBL" id="CP110232">
    <property type="protein sequence ID" value="WEG74016.1"/>
    <property type="molecule type" value="Genomic_DNA"/>
</dbReference>
<evidence type="ECO:0000256" key="1">
    <source>
        <dbReference type="ARBA" id="ARBA00023015"/>
    </source>
</evidence>
<evidence type="ECO:0000313" key="7">
    <source>
        <dbReference type="Proteomes" id="UP001179647"/>
    </source>
</evidence>
<keyword evidence="2" id="KW-0238">DNA-binding</keyword>
<dbReference type="GO" id="GO:1901135">
    <property type="term" value="P:carbohydrate derivative metabolic process"/>
    <property type="evidence" value="ECO:0007669"/>
    <property type="project" value="InterPro"/>
</dbReference>
<proteinExistence type="predicted"/>
<dbReference type="InterPro" id="IPR000281">
    <property type="entry name" value="HTH_RpiR"/>
</dbReference>
<dbReference type="SUPFAM" id="SSF53697">
    <property type="entry name" value="SIS domain"/>
    <property type="match status" value="1"/>
</dbReference>
<name>A0AAF0CWB3_9ENTE</name>
<dbReference type="Pfam" id="PF01418">
    <property type="entry name" value="HTH_6"/>
    <property type="match status" value="1"/>
</dbReference>
<dbReference type="InterPro" id="IPR046348">
    <property type="entry name" value="SIS_dom_sf"/>
</dbReference>
<dbReference type="CDD" id="cd05013">
    <property type="entry name" value="SIS_RpiR"/>
    <property type="match status" value="1"/>
</dbReference>
<dbReference type="PANTHER" id="PTHR30514:SF21">
    <property type="entry name" value="RPIR-FAMILY TRANSCRIPTIONAL REGULATOR"/>
    <property type="match status" value="1"/>
</dbReference>
<dbReference type="InterPro" id="IPR047640">
    <property type="entry name" value="RpiR-like"/>
</dbReference>
<dbReference type="AlphaFoldDB" id="A0AAF0CWB3"/>
<dbReference type="GO" id="GO:0003677">
    <property type="term" value="F:DNA binding"/>
    <property type="evidence" value="ECO:0007669"/>
    <property type="project" value="UniProtKB-KW"/>
</dbReference>
<feature type="domain" description="HTH rpiR-type" evidence="4">
    <location>
        <begin position="2"/>
        <end position="78"/>
    </location>
</feature>
<evidence type="ECO:0000256" key="2">
    <source>
        <dbReference type="ARBA" id="ARBA00023125"/>
    </source>
</evidence>
<dbReference type="RefSeq" id="WP_275469815.1">
    <property type="nucleotide sequence ID" value="NZ_CP110232.1"/>
</dbReference>
<protein>
    <submittedName>
        <fullName evidence="6">MurR/RpiR family transcriptional regulator</fullName>
    </submittedName>
</protein>
<accession>A0AAF0CWB3</accession>
<reference evidence="6" key="1">
    <citation type="submission" date="2022-10" db="EMBL/GenBank/DDBJ databases">
        <title>Vagococcus sp. isolated from poultry meat.</title>
        <authorList>
            <person name="Johansson P."/>
            <person name="Bjorkroth J."/>
        </authorList>
    </citation>
    <scope>NUCLEOTIDE SEQUENCE</scope>
    <source>
        <strain evidence="6">STAA11</strain>
    </source>
</reference>
<evidence type="ECO:0000256" key="3">
    <source>
        <dbReference type="ARBA" id="ARBA00023163"/>
    </source>
</evidence>
<dbReference type="PROSITE" id="PS51464">
    <property type="entry name" value="SIS"/>
    <property type="match status" value="1"/>
</dbReference>
<evidence type="ECO:0000259" key="4">
    <source>
        <dbReference type="PROSITE" id="PS51071"/>
    </source>
</evidence>
<evidence type="ECO:0000259" key="5">
    <source>
        <dbReference type="PROSITE" id="PS51464"/>
    </source>
</evidence>
<organism evidence="6 7">
    <name type="scientific">Vagococcus intermedius</name>
    <dbReference type="NCBI Taxonomy" id="2991418"/>
    <lineage>
        <taxon>Bacteria</taxon>
        <taxon>Bacillati</taxon>
        <taxon>Bacillota</taxon>
        <taxon>Bacilli</taxon>
        <taxon>Lactobacillales</taxon>
        <taxon>Enterococcaceae</taxon>
        <taxon>Vagococcus</taxon>
    </lineage>
</organism>
<dbReference type="InterPro" id="IPR035472">
    <property type="entry name" value="RpiR-like_SIS"/>
</dbReference>
<dbReference type="Gene3D" id="3.40.50.10490">
    <property type="entry name" value="Glucose-6-phosphate isomerase like protein, domain 1"/>
    <property type="match status" value="1"/>
</dbReference>
<dbReference type="PANTHER" id="PTHR30514">
    <property type="entry name" value="GLUCOKINASE"/>
    <property type="match status" value="1"/>
</dbReference>
<evidence type="ECO:0000313" key="6">
    <source>
        <dbReference type="EMBL" id="WEG74016.1"/>
    </source>
</evidence>
<dbReference type="Pfam" id="PF01380">
    <property type="entry name" value="SIS"/>
    <property type="match status" value="1"/>
</dbReference>
<gene>
    <name evidence="6" type="ORF">OL234_03645</name>
</gene>